<reference evidence="2 3" key="1">
    <citation type="submission" date="2023-07" db="EMBL/GenBank/DDBJ databases">
        <title>Sorghum-associated microbial communities from plants grown in Nebraska, USA.</title>
        <authorList>
            <person name="Schachtman D."/>
        </authorList>
    </citation>
    <scope>NUCLEOTIDE SEQUENCE [LARGE SCALE GENOMIC DNA]</scope>
    <source>
        <strain evidence="2 3">BE107</strain>
    </source>
</reference>
<comment type="caution">
    <text evidence="2">The sequence shown here is derived from an EMBL/GenBank/DDBJ whole genome shotgun (WGS) entry which is preliminary data.</text>
</comment>
<evidence type="ECO:0000313" key="2">
    <source>
        <dbReference type="EMBL" id="MDR6840574.1"/>
    </source>
</evidence>
<keyword evidence="1" id="KW-0732">Signal</keyword>
<protein>
    <recommendedName>
        <fullName evidence="4">Secreted protein</fullName>
    </recommendedName>
</protein>
<dbReference type="Proteomes" id="UP001254759">
    <property type="component" value="Unassembled WGS sequence"/>
</dbReference>
<dbReference type="RefSeq" id="WP_310090473.1">
    <property type="nucleotide sequence ID" value="NZ_JAVDTT010000001.1"/>
</dbReference>
<organism evidence="2 3">
    <name type="scientific">Pseudoxanthomonas sacheonensis</name>
    <dbReference type="NCBI Taxonomy" id="443615"/>
    <lineage>
        <taxon>Bacteria</taxon>
        <taxon>Pseudomonadati</taxon>
        <taxon>Pseudomonadota</taxon>
        <taxon>Gammaproteobacteria</taxon>
        <taxon>Lysobacterales</taxon>
        <taxon>Lysobacteraceae</taxon>
        <taxon>Pseudoxanthomonas</taxon>
    </lineage>
</organism>
<feature type="chain" id="PRO_5045999725" description="Secreted protein" evidence="1">
    <location>
        <begin position="21"/>
        <end position="159"/>
    </location>
</feature>
<evidence type="ECO:0000256" key="1">
    <source>
        <dbReference type="SAM" id="SignalP"/>
    </source>
</evidence>
<keyword evidence="3" id="KW-1185">Reference proteome</keyword>
<sequence>MSAKFALALTLVLASFAVLAKQPYVDIEQRLTAEQLHATGLDQLSPEQLKLLNGLLREDVVKAVEASKTEAETERASSSSLIGLNDEPIRSRVKGSVGGWEPGTVFELENGQNWKVLKGSMKLRKPFESPEIVVVPGIAGRWFLQVDEDLPKARVYRID</sequence>
<feature type="signal peptide" evidence="1">
    <location>
        <begin position="1"/>
        <end position="20"/>
    </location>
</feature>
<proteinExistence type="predicted"/>
<gene>
    <name evidence="2" type="ORF">J2W94_000838</name>
</gene>
<evidence type="ECO:0000313" key="3">
    <source>
        <dbReference type="Proteomes" id="UP001254759"/>
    </source>
</evidence>
<dbReference type="EMBL" id="JAVDTT010000001">
    <property type="protein sequence ID" value="MDR6840574.1"/>
    <property type="molecule type" value="Genomic_DNA"/>
</dbReference>
<accession>A0ABU1RR32</accession>
<name>A0ABU1RR32_9GAMM</name>
<evidence type="ECO:0008006" key="4">
    <source>
        <dbReference type="Google" id="ProtNLM"/>
    </source>
</evidence>